<accession>A0ABS1CHQ6</accession>
<gene>
    <name evidence="3" type="ORF">CKO31_11760</name>
</gene>
<evidence type="ECO:0000259" key="2">
    <source>
        <dbReference type="Pfam" id="PF20432"/>
    </source>
</evidence>
<evidence type="ECO:0000259" key="1">
    <source>
        <dbReference type="Pfam" id="PF09722"/>
    </source>
</evidence>
<dbReference type="Pfam" id="PF09722">
    <property type="entry name" value="Xre_MbcA_ParS_C"/>
    <property type="match status" value="1"/>
</dbReference>
<protein>
    <submittedName>
        <fullName evidence="3">XRE family transcriptional regulator</fullName>
    </submittedName>
</protein>
<evidence type="ECO:0000313" key="3">
    <source>
        <dbReference type="EMBL" id="MBK1631405.1"/>
    </source>
</evidence>
<dbReference type="RefSeq" id="WP_200237587.1">
    <property type="nucleotide sequence ID" value="NZ_NRRV01000025.1"/>
</dbReference>
<feature type="domain" description="Antitoxin Xre/MbcA/ParS-like toxin-binding" evidence="1">
    <location>
        <begin position="71"/>
        <end position="120"/>
    </location>
</feature>
<comment type="caution">
    <text evidence="3">The sequence shown here is derived from an EMBL/GenBank/DDBJ whole genome shotgun (WGS) entry which is preliminary data.</text>
</comment>
<dbReference type="Pfam" id="PF20432">
    <property type="entry name" value="Xre-like-HTH"/>
    <property type="match status" value="1"/>
</dbReference>
<keyword evidence="4" id="KW-1185">Reference proteome</keyword>
<dbReference type="Proteomes" id="UP000748752">
    <property type="component" value="Unassembled WGS sequence"/>
</dbReference>
<feature type="domain" description="Antitoxin Xre-like helix-turn-helix" evidence="2">
    <location>
        <begin position="13"/>
        <end position="67"/>
    </location>
</feature>
<dbReference type="EMBL" id="NRRV01000025">
    <property type="protein sequence ID" value="MBK1631405.1"/>
    <property type="molecule type" value="Genomic_DNA"/>
</dbReference>
<dbReference type="InterPro" id="IPR046847">
    <property type="entry name" value="Xre-like_HTH"/>
</dbReference>
<reference evidence="3 4" key="1">
    <citation type="journal article" date="2020" name="Microorganisms">
        <title>Osmotic Adaptation and Compatible Solute Biosynthesis of Phototrophic Bacteria as Revealed from Genome Analyses.</title>
        <authorList>
            <person name="Imhoff J.F."/>
            <person name="Rahn T."/>
            <person name="Kunzel S."/>
            <person name="Keller A."/>
            <person name="Neulinger S.C."/>
        </authorList>
    </citation>
    <scope>NUCLEOTIDE SEQUENCE [LARGE SCALE GENOMIC DNA]</scope>
    <source>
        <strain evidence="3 4">DSM 6210</strain>
    </source>
</reference>
<organism evidence="3 4">
    <name type="scientific">Thiohalocapsa halophila</name>
    <dbReference type="NCBI Taxonomy" id="69359"/>
    <lineage>
        <taxon>Bacteria</taxon>
        <taxon>Pseudomonadati</taxon>
        <taxon>Pseudomonadota</taxon>
        <taxon>Gammaproteobacteria</taxon>
        <taxon>Chromatiales</taxon>
        <taxon>Chromatiaceae</taxon>
        <taxon>Thiohalocapsa</taxon>
    </lineage>
</organism>
<name>A0ABS1CHQ6_9GAMM</name>
<dbReference type="InterPro" id="IPR024467">
    <property type="entry name" value="Xre/MbcA/ParS-like_toxin-bd"/>
</dbReference>
<sequence>MPTAAQAATATPPDPRQVLTKALLNAGKGLGLSQQQLADIVGRERTIFSRGLDPDSKSGELGLLLIRCYRSLYALAGGDGTAMRHWMHTQNLDTGGVPAQQVCSVQGLVAVVEYLDAMRGHA</sequence>
<proteinExistence type="predicted"/>
<evidence type="ECO:0000313" key="4">
    <source>
        <dbReference type="Proteomes" id="UP000748752"/>
    </source>
</evidence>